<feature type="compositionally biased region" description="Basic and acidic residues" evidence="1">
    <location>
        <begin position="296"/>
        <end position="309"/>
    </location>
</feature>
<protein>
    <submittedName>
        <fullName evidence="2">Uncharacterized protein</fullName>
    </submittedName>
</protein>
<proteinExistence type="predicted"/>
<dbReference type="KEGG" id="pyr:P186_1978"/>
<evidence type="ECO:0000256" key="1">
    <source>
        <dbReference type="SAM" id="MobiDB-lite"/>
    </source>
</evidence>
<keyword evidence="3" id="KW-1185">Reference proteome</keyword>
<dbReference type="HOGENOM" id="CLU_862266_0_0_2"/>
<feature type="region of interest" description="Disordered" evidence="1">
    <location>
        <begin position="271"/>
        <end position="322"/>
    </location>
</feature>
<dbReference type="Proteomes" id="UP000005867">
    <property type="component" value="Chromosome"/>
</dbReference>
<evidence type="ECO:0000313" key="2">
    <source>
        <dbReference type="EMBL" id="AET33379.1"/>
    </source>
</evidence>
<sequence>MVVRRSVAVPLLLDGNQFLDFLELERGYKKAKRLVVEYLVQNYKVRSASYFKVWHEVKDAVRRLGLPSAYAQQAVKDAMETYNAWTEAGRRPPAVRRVAPYVAETSWRPNALTSLSVRLMSERYAAELWPHKRFWLFEWLVRIGRAKRSSTIRLRRVKNRVYAVFTYEVEPEAGKEPVAIMAFDVNENTVVAARVDLKATVDRVSQWNQQWIQPSISIRVFRTDSGRLAKRYDAVRRRWAEEFTVEIDGKRLSGAHTRDYRKRVKRLRERDRKRDKVNKVAHELTREPAVLVTENVGKKPQEENGRGQKEPTAQTPDKADAH</sequence>
<evidence type="ECO:0000313" key="3">
    <source>
        <dbReference type="Proteomes" id="UP000005867"/>
    </source>
</evidence>
<dbReference type="BioCyc" id="PSP1104324:GJSN-1935-MONOMER"/>
<dbReference type="AlphaFoldDB" id="G7VI19"/>
<dbReference type="EMBL" id="CP003098">
    <property type="protein sequence ID" value="AET33379.1"/>
    <property type="molecule type" value="Genomic_DNA"/>
</dbReference>
<accession>G7VI19</accession>
<reference evidence="2 3" key="1">
    <citation type="journal article" date="2012" name="J. Bacteriol.">
        <title>Complete genome sequence of strain 1860, a crenarchaeon of the genus pyrobaculum able to grow with various electron acceptors.</title>
        <authorList>
            <person name="Mardanov A.V."/>
            <person name="Gumerov V.M."/>
            <person name="Slobodkina G.B."/>
            <person name="Beletsky A.V."/>
            <person name="Bonch-Osmolovskaya E.A."/>
            <person name="Ravin N.V."/>
            <person name="Skryabin K.G."/>
        </authorList>
    </citation>
    <scope>NUCLEOTIDE SEQUENCE [LARGE SCALE GENOMIC DNA]</scope>
    <source>
        <strain evidence="2 3">1860</strain>
    </source>
</reference>
<dbReference type="eggNOG" id="arCOG00679">
    <property type="taxonomic scope" value="Archaea"/>
</dbReference>
<dbReference type="STRING" id="1104324.P186_1978"/>
<organism evidence="2 3">
    <name type="scientific">Pyrobaculum ferrireducens</name>
    <dbReference type="NCBI Taxonomy" id="1104324"/>
    <lineage>
        <taxon>Archaea</taxon>
        <taxon>Thermoproteota</taxon>
        <taxon>Thermoprotei</taxon>
        <taxon>Thermoproteales</taxon>
        <taxon>Thermoproteaceae</taxon>
        <taxon>Pyrobaculum</taxon>
    </lineage>
</organism>
<gene>
    <name evidence="2" type="ORF">P186_1978</name>
</gene>
<feature type="compositionally biased region" description="Basic and acidic residues" evidence="1">
    <location>
        <begin position="271"/>
        <end position="286"/>
    </location>
</feature>
<name>G7VI19_9CREN</name>